<feature type="region of interest" description="Disordered" evidence="11">
    <location>
        <begin position="1"/>
        <end position="92"/>
    </location>
</feature>
<feature type="compositionally biased region" description="Low complexity" evidence="11">
    <location>
        <begin position="17"/>
        <end position="27"/>
    </location>
</feature>
<dbReference type="GO" id="GO:0003677">
    <property type="term" value="F:DNA binding"/>
    <property type="evidence" value="ECO:0007669"/>
    <property type="project" value="UniProtKB-UniRule"/>
</dbReference>
<organism evidence="13 14">
    <name type="scientific">Caenorhabditis elegans</name>
    <dbReference type="NCBI Taxonomy" id="6239"/>
    <lineage>
        <taxon>Eukaryota</taxon>
        <taxon>Metazoa</taxon>
        <taxon>Ecdysozoa</taxon>
        <taxon>Nematoda</taxon>
        <taxon>Chromadorea</taxon>
        <taxon>Rhabditida</taxon>
        <taxon>Rhabditina</taxon>
        <taxon>Rhabditomorpha</taxon>
        <taxon>Rhabditoidea</taxon>
        <taxon>Rhabditidae</taxon>
        <taxon>Peloderinae</taxon>
        <taxon>Caenorhabditis</taxon>
    </lineage>
</organism>
<accession>O16749</accession>
<dbReference type="CDD" id="cd00086">
    <property type="entry name" value="homeodomain"/>
    <property type="match status" value="2"/>
</dbReference>
<feature type="compositionally biased region" description="Basic and acidic residues" evidence="11">
    <location>
        <begin position="74"/>
        <end position="92"/>
    </location>
</feature>
<dbReference type="KEGG" id="cel:CELE_F45C12.15"/>
<dbReference type="STRING" id="6239.F45C12.15.2"/>
<keyword evidence="8 9" id="KW-0539">Nucleus</keyword>
<dbReference type="RefSeq" id="NP_001370729.1">
    <property type="nucleotide sequence ID" value="NM_001383789.2"/>
</dbReference>
<dbReference type="PROSITE" id="PS50071">
    <property type="entry name" value="HOMEOBOX_2"/>
    <property type="match status" value="1"/>
</dbReference>
<dbReference type="GO" id="GO:0006357">
    <property type="term" value="P:regulation of transcription by RNA polymerase II"/>
    <property type="evidence" value="ECO:0000318"/>
    <property type="project" value="GO_Central"/>
</dbReference>
<dbReference type="WormBase" id="F45C12.15">
    <property type="protein sequence ID" value="CE10464"/>
    <property type="gene ID" value="WBGene00018446"/>
    <property type="gene designation" value="ceh-83"/>
</dbReference>
<dbReference type="PaxDb" id="6239-F45C12.15.1"/>
<evidence type="ECO:0000256" key="9">
    <source>
        <dbReference type="PROSITE-ProRule" id="PRU00108"/>
    </source>
</evidence>
<reference evidence="13 14" key="1">
    <citation type="journal article" date="1998" name="Science">
        <title>Genome sequence of the nematode C. elegans: a platform for investigating biology.</title>
        <authorList>
            <consortium name="The C. elegans sequencing consortium"/>
            <person name="Sulson J.E."/>
            <person name="Waterston R."/>
        </authorList>
    </citation>
    <scope>NUCLEOTIDE SEQUENCE [LARGE SCALE GENOMIC DNA]</scope>
    <source>
        <strain evidence="13 14">Bristol N2</strain>
    </source>
</reference>
<feature type="DNA-binding region" description="Homeobox" evidence="9">
    <location>
        <begin position="100"/>
        <end position="135"/>
    </location>
</feature>
<evidence type="ECO:0000256" key="8">
    <source>
        <dbReference type="ARBA" id="ARBA00023242"/>
    </source>
</evidence>
<evidence type="ECO:0000256" key="5">
    <source>
        <dbReference type="ARBA" id="ARBA00023015"/>
    </source>
</evidence>
<proteinExistence type="predicted"/>
<dbReference type="GO" id="GO:0030154">
    <property type="term" value="P:cell differentiation"/>
    <property type="evidence" value="ECO:0007669"/>
    <property type="project" value="InterPro"/>
</dbReference>
<feature type="compositionally biased region" description="Low complexity" evidence="11">
    <location>
        <begin position="34"/>
        <end position="48"/>
    </location>
</feature>
<dbReference type="Pfam" id="PF00046">
    <property type="entry name" value="Homeodomain"/>
    <property type="match status" value="1"/>
</dbReference>
<comment type="subcellular location">
    <subcellularLocation>
        <location evidence="1 9 10">Nucleus</location>
    </subcellularLocation>
</comment>
<dbReference type="CTD" id="173541"/>
<evidence type="ECO:0000256" key="3">
    <source>
        <dbReference type="ARBA" id="ARBA00022473"/>
    </source>
</evidence>
<keyword evidence="7" id="KW-0804">Transcription</keyword>
<protein>
    <recommendedName>
        <fullName evidence="2">Homeodomain-only protein</fullName>
    </recommendedName>
</protein>
<dbReference type="PANTHER" id="PTHR21408">
    <property type="entry name" value="HOMEODOMAIN-ONLY PROTEIN"/>
    <property type="match status" value="1"/>
</dbReference>
<dbReference type="GO" id="GO:0005634">
    <property type="term" value="C:nucleus"/>
    <property type="evidence" value="ECO:0000318"/>
    <property type="project" value="GO_Central"/>
</dbReference>
<evidence type="ECO:0000313" key="14">
    <source>
        <dbReference type="Proteomes" id="UP000001940"/>
    </source>
</evidence>
<evidence type="ECO:0000256" key="11">
    <source>
        <dbReference type="SAM" id="MobiDB-lite"/>
    </source>
</evidence>
<keyword evidence="5" id="KW-0805">Transcription regulation</keyword>
<keyword evidence="4" id="KW-0678">Repressor</keyword>
<dbReference type="SUPFAM" id="SSF46689">
    <property type="entry name" value="Homeodomain-like"/>
    <property type="match status" value="1"/>
</dbReference>
<dbReference type="PIR" id="T32109">
    <property type="entry name" value="T32109"/>
</dbReference>
<dbReference type="GeneID" id="173541"/>
<dbReference type="Bgee" id="WBGene00018446">
    <property type="expression patterns" value="Expressed in embryo and 4 other cell types or tissues"/>
</dbReference>
<feature type="domain" description="Homeobox" evidence="12">
    <location>
        <begin position="98"/>
        <end position="134"/>
    </location>
</feature>
<dbReference type="UCSC" id="F45C12.15.1">
    <property type="organism name" value="c. elegans"/>
</dbReference>
<keyword evidence="3" id="KW-0217">Developmental protein</keyword>
<evidence type="ECO:0000256" key="2">
    <source>
        <dbReference type="ARBA" id="ARBA00021327"/>
    </source>
</evidence>
<gene>
    <name evidence="13 15" type="primary">ceh-83</name>
    <name evidence="13" type="ORF">CELE_F45C12.15</name>
    <name evidence="15" type="ORF">F45C12.15</name>
</gene>
<keyword evidence="6 9" id="KW-0371">Homeobox</keyword>
<evidence type="ECO:0000256" key="6">
    <source>
        <dbReference type="ARBA" id="ARBA00023155"/>
    </source>
</evidence>
<dbReference type="SMART" id="SM00389">
    <property type="entry name" value="HOX"/>
    <property type="match status" value="2"/>
</dbReference>
<dbReference type="InParanoid" id="O16749"/>
<dbReference type="SMR" id="O16749"/>
<dbReference type="Proteomes" id="UP000001940">
    <property type="component" value="Chromosome II"/>
</dbReference>
<dbReference type="PANTHER" id="PTHR21408:SF1">
    <property type="entry name" value="HOMEODOMAIN-ONLY PROTEIN"/>
    <property type="match status" value="1"/>
</dbReference>
<evidence type="ECO:0000313" key="13">
    <source>
        <dbReference type="EMBL" id="CCD71265.1"/>
    </source>
</evidence>
<evidence type="ECO:0000259" key="12">
    <source>
        <dbReference type="PROSITE" id="PS50071"/>
    </source>
</evidence>
<evidence type="ECO:0000313" key="15">
    <source>
        <dbReference type="WormBase" id="F45C12.15"/>
    </source>
</evidence>
<dbReference type="AGR" id="WB:WBGene00018446"/>
<keyword evidence="14" id="KW-1185">Reference proteome</keyword>
<sequence>MTRRVTRSMGGSIASATIDTSTPTTRLTTRKRTAQQQTPVDSSSSSSDASDESFVACPVEAKRRKKKLTNSRKSTSELPEKKKTDKVNLQRPDIKKALFEHFEKNPKPESESLQKISAQLGLTQQQVTGWFNRRNGTYLISGPHNSVSKADRKLSHMTKKLGERIMEKFESDDLPSVELKEQWAQELRTTVQKVHVLLYKTRAEVMKSYLNGERADLPRKMKAILEAEYDKSDGVDDVHIRECKDQCELSYSLIEEYFQMRRKAEQKAQENSVAQEVAHREVAQQEVVQQDQDGPGSHQEVAQDQEIAEQSAVVAKTSIVVQEVAEQGSEQELDHPLLVENLETICHRDNIRLFTDFHQKRKHPSHADFQNLSRQTGRSVELIRHWFSLKNESQEPEKTTSVSRISPIPVEDAKQQVMELLKTDSNPSVYLKRQWAEQFNISMCMISNWKAELENPAIARVMAERKRTSNLDYASRILEQKFANRANLLPSDLVDLEKTIGWTLDEISEWFETREKLQERRESSEAGRDFSSRSIKQEIITIE</sequence>
<keyword evidence="9 10" id="KW-0238">DNA-binding</keyword>
<dbReference type="Gene3D" id="1.10.10.60">
    <property type="entry name" value="Homeodomain-like"/>
    <property type="match status" value="2"/>
</dbReference>
<evidence type="ECO:0000256" key="10">
    <source>
        <dbReference type="RuleBase" id="RU000682"/>
    </source>
</evidence>
<dbReference type="InterPro" id="IPR039162">
    <property type="entry name" value="HOPX"/>
</dbReference>
<dbReference type="AlphaFoldDB" id="O16749"/>
<dbReference type="HOGENOM" id="CLU_501765_0_0_1"/>
<evidence type="ECO:0000256" key="1">
    <source>
        <dbReference type="ARBA" id="ARBA00004123"/>
    </source>
</evidence>
<feature type="region of interest" description="Disordered" evidence="11">
    <location>
        <begin position="285"/>
        <end position="306"/>
    </location>
</feature>
<dbReference type="EMBL" id="BX284602">
    <property type="protein sequence ID" value="CCD71265.1"/>
    <property type="molecule type" value="Genomic_DNA"/>
</dbReference>
<evidence type="ECO:0000256" key="7">
    <source>
        <dbReference type="ARBA" id="ARBA00023163"/>
    </source>
</evidence>
<dbReference type="InterPro" id="IPR001356">
    <property type="entry name" value="HD"/>
</dbReference>
<dbReference type="FunCoup" id="O16749">
    <property type="interactions" value="540"/>
</dbReference>
<name>O16749_CAEEL</name>
<evidence type="ECO:0000256" key="4">
    <source>
        <dbReference type="ARBA" id="ARBA00022491"/>
    </source>
</evidence>
<dbReference type="IntAct" id="O16749">
    <property type="interactions" value="1"/>
</dbReference>
<dbReference type="InterPro" id="IPR009057">
    <property type="entry name" value="Homeodomain-like_sf"/>
</dbReference>